<dbReference type="GO" id="GO:0004239">
    <property type="term" value="F:initiator methionyl aminopeptidase activity"/>
    <property type="evidence" value="ECO:0007669"/>
    <property type="project" value="UniProtKB-UniRule"/>
</dbReference>
<dbReference type="InterPro" id="IPR000994">
    <property type="entry name" value="Pept_M24"/>
</dbReference>
<dbReference type="AlphaFoldDB" id="A0A2I1I7N3"/>
<dbReference type="GO" id="GO:0046872">
    <property type="term" value="F:metal ion binding"/>
    <property type="evidence" value="ECO:0007669"/>
    <property type="project" value="UniProtKB-UniRule"/>
</dbReference>
<name>A0A2I1I7N3_9ACTO</name>
<feature type="binding site" evidence="6">
    <location>
        <position position="111"/>
    </location>
    <ligand>
        <name>a divalent metal cation</name>
        <dbReference type="ChEBI" id="CHEBI:60240"/>
        <label>2</label>
        <note>catalytic</note>
    </ligand>
</feature>
<comment type="function">
    <text evidence="1 6">Removes the N-terminal methionine from nascent proteins. The N-terminal methionine is often cleaved when the second residue in the primary sequence is small and uncharged (Met-Ala-, Cys, Gly, Pro, Ser, Thr, or Val). Requires deformylation of the N(alpha)-formylated initiator methionine before it can be hydrolyzed.</text>
</comment>
<dbReference type="EMBL" id="PKKJ01000001">
    <property type="protein sequence ID" value="PKY67144.1"/>
    <property type="molecule type" value="Genomic_DNA"/>
</dbReference>
<dbReference type="SUPFAM" id="SSF55920">
    <property type="entry name" value="Creatinase/aminopeptidase"/>
    <property type="match status" value="1"/>
</dbReference>
<accession>A0A2I1I7N3</accession>
<evidence type="ECO:0000256" key="6">
    <source>
        <dbReference type="HAMAP-Rule" id="MF_01974"/>
    </source>
</evidence>
<dbReference type="GO" id="GO:0005829">
    <property type="term" value="C:cytosol"/>
    <property type="evidence" value="ECO:0007669"/>
    <property type="project" value="TreeGrafter"/>
</dbReference>
<comment type="caution">
    <text evidence="8">The sequence shown here is derived from an EMBL/GenBank/DDBJ whole genome shotgun (WGS) entry which is preliminary data.</text>
</comment>
<protein>
    <recommendedName>
        <fullName evidence="6">Methionine aminopeptidase</fullName>
        <shortName evidence="6">MAP</shortName>
        <shortName evidence="6">MetAP</shortName>
        <ecNumber evidence="6">3.4.11.18</ecNumber>
    </recommendedName>
    <alternativeName>
        <fullName evidence="6">Peptidase M</fullName>
    </alternativeName>
</protein>
<feature type="binding site" evidence="6">
    <location>
        <position position="269"/>
    </location>
    <ligand>
        <name>a divalent metal cation</name>
        <dbReference type="ChEBI" id="CHEBI:60240"/>
        <label>2</label>
        <note>catalytic</note>
    </ligand>
</feature>
<evidence type="ECO:0000313" key="9">
    <source>
        <dbReference type="Proteomes" id="UP000234545"/>
    </source>
</evidence>
<evidence type="ECO:0000313" key="8">
    <source>
        <dbReference type="EMBL" id="PKY67144.1"/>
    </source>
</evidence>
<evidence type="ECO:0000256" key="3">
    <source>
        <dbReference type="ARBA" id="ARBA00022670"/>
    </source>
</evidence>
<feature type="binding site" evidence="6">
    <location>
        <position position="96"/>
    </location>
    <ligand>
        <name>a divalent metal cation</name>
        <dbReference type="ChEBI" id="CHEBI:60240"/>
        <label>1</label>
    </ligand>
</feature>
<dbReference type="Gene3D" id="3.90.230.10">
    <property type="entry name" value="Creatinase/methionine aminopeptidase superfamily"/>
    <property type="match status" value="1"/>
</dbReference>
<keyword evidence="5 6" id="KW-0378">Hydrolase</keyword>
<dbReference type="Pfam" id="PF00557">
    <property type="entry name" value="Peptidase_M24"/>
    <property type="match status" value="1"/>
</dbReference>
<feature type="binding site" evidence="6">
    <location>
        <position position="79"/>
    </location>
    <ligand>
        <name>substrate</name>
    </ligand>
</feature>
<comment type="similarity">
    <text evidence="6">Belongs to the peptidase M24A family. Methionine aminopeptidase type 1 subfamily.</text>
</comment>
<evidence type="ECO:0000259" key="7">
    <source>
        <dbReference type="Pfam" id="PF00557"/>
    </source>
</evidence>
<dbReference type="PANTHER" id="PTHR43330:SF27">
    <property type="entry name" value="METHIONINE AMINOPEPTIDASE"/>
    <property type="match status" value="1"/>
</dbReference>
<feature type="domain" description="Peptidase M24" evidence="7">
    <location>
        <begin position="14"/>
        <end position="274"/>
    </location>
</feature>
<proteinExistence type="inferred from homology"/>
<evidence type="ECO:0000256" key="5">
    <source>
        <dbReference type="ARBA" id="ARBA00022801"/>
    </source>
</evidence>
<feature type="binding site" evidence="6">
    <location>
        <position position="111"/>
    </location>
    <ligand>
        <name>a divalent metal cation</name>
        <dbReference type="ChEBI" id="CHEBI:60240"/>
        <label>1</label>
    </ligand>
</feature>
<organism evidence="8 9">
    <name type="scientific">Schaalia turicensis</name>
    <dbReference type="NCBI Taxonomy" id="131111"/>
    <lineage>
        <taxon>Bacteria</taxon>
        <taxon>Bacillati</taxon>
        <taxon>Actinomycetota</taxon>
        <taxon>Actinomycetes</taxon>
        <taxon>Actinomycetales</taxon>
        <taxon>Actinomycetaceae</taxon>
        <taxon>Schaalia</taxon>
    </lineage>
</organism>
<sequence length="302" mass="32917">MQRIELKTRDQIRWMREAGLVVADIHASLRQAVRAGVTTAELDEVSADAIRRGGATSNFLNYYGYPATVCISVNDVVVHGIPGKQKLKDGDIVSFDCGAWLSHGGKQWHGDAAFSIIVGDEWVDDESFMAGKRGLGAHPQGIDEATMKRRRELDVVTRESLWAALASLEKGRRVSSVGRAVEEVVAKYDDEFGWEAGIIEEYTGHGIGTAMHQDPEVLNYDARGIFPRVKPGMVLAVEPMLTSGSIETITESDQWTVRTIDGSDAAHWEHTVAILDDGISVLTAPDYGKAGLAPFGVEPIEL</sequence>
<evidence type="ECO:0000256" key="2">
    <source>
        <dbReference type="ARBA" id="ARBA00022438"/>
    </source>
</evidence>
<dbReference type="OrthoDB" id="9802055at2"/>
<dbReference type="InterPro" id="IPR002467">
    <property type="entry name" value="Pept_M24A_MAP1"/>
</dbReference>
<evidence type="ECO:0000256" key="4">
    <source>
        <dbReference type="ARBA" id="ARBA00022723"/>
    </source>
</evidence>
<feature type="binding site" evidence="6">
    <location>
        <position position="205"/>
    </location>
    <ligand>
        <name>a divalent metal cation</name>
        <dbReference type="ChEBI" id="CHEBI:60240"/>
        <label>2</label>
        <note>catalytic</note>
    </ligand>
</feature>
<feature type="binding site" evidence="6">
    <location>
        <position position="238"/>
    </location>
    <ligand>
        <name>a divalent metal cation</name>
        <dbReference type="ChEBI" id="CHEBI:60240"/>
        <label>2</label>
        <note>catalytic</note>
    </ligand>
</feature>
<comment type="subunit">
    <text evidence="6">Monomer.</text>
</comment>
<reference evidence="8 9" key="1">
    <citation type="submission" date="2017-12" db="EMBL/GenBank/DDBJ databases">
        <title>Phylogenetic diversity of female urinary microbiome.</title>
        <authorList>
            <person name="Thomas-White K."/>
            <person name="Wolfe A.J."/>
        </authorList>
    </citation>
    <scope>NUCLEOTIDE SEQUENCE [LARGE SCALE GENOMIC DNA]</scope>
    <source>
        <strain evidence="8 9">UMB0250</strain>
    </source>
</reference>
<keyword evidence="4 6" id="KW-0479">Metal-binding</keyword>
<dbReference type="CDD" id="cd01086">
    <property type="entry name" value="MetAP1"/>
    <property type="match status" value="1"/>
</dbReference>
<dbReference type="EC" id="3.4.11.18" evidence="6"/>
<comment type="cofactor">
    <cofactor evidence="6">
        <name>Co(2+)</name>
        <dbReference type="ChEBI" id="CHEBI:48828"/>
    </cofactor>
    <cofactor evidence="6">
        <name>Zn(2+)</name>
        <dbReference type="ChEBI" id="CHEBI:29105"/>
    </cofactor>
    <cofactor evidence="6">
        <name>Mn(2+)</name>
        <dbReference type="ChEBI" id="CHEBI:29035"/>
    </cofactor>
    <cofactor evidence="6">
        <name>Fe(2+)</name>
        <dbReference type="ChEBI" id="CHEBI:29033"/>
    </cofactor>
    <text evidence="6">Binds 2 divalent metal cations per subunit. Has a high-affinity and a low affinity metal-binding site. The true nature of the physiological cofactor is under debate. The enzyme is active with cobalt, zinc, manganese or divalent iron ions. Most likely, methionine aminopeptidases function as mononuclear Fe(2+)-metalloproteases under physiological conditions, and the catalytically relevant metal-binding site has been assigned to the histidine-containing high-affinity site.</text>
</comment>
<dbReference type="Proteomes" id="UP000234545">
    <property type="component" value="Unassembled WGS sequence"/>
</dbReference>
<gene>
    <name evidence="6" type="primary">map</name>
    <name evidence="8" type="ORF">CYJ25_02640</name>
</gene>
<dbReference type="InterPro" id="IPR036005">
    <property type="entry name" value="Creatinase/aminopeptidase-like"/>
</dbReference>
<dbReference type="RefSeq" id="WP_101627632.1">
    <property type="nucleotide sequence ID" value="NZ_PKKJ01000001.1"/>
</dbReference>
<keyword evidence="2 6" id="KW-0031">Aminopeptidase</keyword>
<dbReference type="PROSITE" id="PS00680">
    <property type="entry name" value="MAP_1"/>
    <property type="match status" value="1"/>
</dbReference>
<dbReference type="GO" id="GO:0070006">
    <property type="term" value="F:metalloaminopeptidase activity"/>
    <property type="evidence" value="ECO:0007669"/>
    <property type="project" value="UniProtKB-UniRule"/>
</dbReference>
<feature type="binding site" evidence="6">
    <location>
        <position position="212"/>
    </location>
    <ligand>
        <name>substrate</name>
    </ligand>
</feature>
<dbReference type="HAMAP" id="MF_01974">
    <property type="entry name" value="MetAP_1"/>
    <property type="match status" value="1"/>
</dbReference>
<feature type="binding site" evidence="6">
    <location>
        <position position="269"/>
    </location>
    <ligand>
        <name>a divalent metal cation</name>
        <dbReference type="ChEBI" id="CHEBI:60240"/>
        <label>1</label>
    </ligand>
</feature>
<dbReference type="GO" id="GO:0006508">
    <property type="term" value="P:proteolysis"/>
    <property type="evidence" value="ECO:0007669"/>
    <property type="project" value="UniProtKB-KW"/>
</dbReference>
<keyword evidence="3 6" id="KW-0645">Protease</keyword>
<dbReference type="PANTHER" id="PTHR43330">
    <property type="entry name" value="METHIONINE AMINOPEPTIDASE"/>
    <property type="match status" value="1"/>
</dbReference>
<comment type="catalytic activity">
    <reaction evidence="6">
        <text>Release of N-terminal amino acids, preferentially methionine, from peptides and arylamides.</text>
        <dbReference type="EC" id="3.4.11.18"/>
    </reaction>
</comment>
<evidence type="ECO:0000256" key="1">
    <source>
        <dbReference type="ARBA" id="ARBA00002521"/>
    </source>
</evidence>